<dbReference type="GO" id="GO:0006352">
    <property type="term" value="P:DNA-templated transcription initiation"/>
    <property type="evidence" value="ECO:0007669"/>
    <property type="project" value="InterPro"/>
</dbReference>
<dbReference type="AlphaFoldDB" id="A0A2T0U611"/>
<dbReference type="NCBIfam" id="TIGR02937">
    <property type="entry name" value="sigma70-ECF"/>
    <property type="match status" value="1"/>
</dbReference>
<dbReference type="InterPro" id="IPR007627">
    <property type="entry name" value="RNA_pol_sigma70_r2"/>
</dbReference>
<dbReference type="GO" id="GO:0003677">
    <property type="term" value="F:DNA binding"/>
    <property type="evidence" value="ECO:0007669"/>
    <property type="project" value="InterPro"/>
</dbReference>
<dbReference type="InterPro" id="IPR014284">
    <property type="entry name" value="RNA_pol_sigma-70_dom"/>
</dbReference>
<dbReference type="SUPFAM" id="SSF88659">
    <property type="entry name" value="Sigma3 and sigma4 domains of RNA polymerase sigma factors"/>
    <property type="match status" value="1"/>
</dbReference>
<dbReference type="EMBL" id="PVTH01000004">
    <property type="protein sequence ID" value="PRY53308.1"/>
    <property type="molecule type" value="Genomic_DNA"/>
</dbReference>
<dbReference type="PANTHER" id="PTHR43133">
    <property type="entry name" value="RNA POLYMERASE ECF-TYPE SIGMA FACTO"/>
    <property type="match status" value="1"/>
</dbReference>
<evidence type="ECO:0000256" key="3">
    <source>
        <dbReference type="ARBA" id="ARBA00023082"/>
    </source>
</evidence>
<proteinExistence type="inferred from homology"/>
<dbReference type="Gene3D" id="1.10.1740.10">
    <property type="match status" value="1"/>
</dbReference>
<comment type="caution">
    <text evidence="8">The sequence shown here is derived from an EMBL/GenBank/DDBJ whole genome shotgun (WGS) entry which is preliminary data.</text>
</comment>
<keyword evidence="2" id="KW-0805">Transcription regulation</keyword>
<dbReference type="Gene3D" id="1.10.10.10">
    <property type="entry name" value="Winged helix-like DNA-binding domain superfamily/Winged helix DNA-binding domain"/>
    <property type="match status" value="1"/>
</dbReference>
<feature type="region of interest" description="Disordered" evidence="5">
    <location>
        <begin position="78"/>
        <end position="100"/>
    </location>
</feature>
<evidence type="ECO:0000259" key="7">
    <source>
        <dbReference type="Pfam" id="PF08281"/>
    </source>
</evidence>
<comment type="similarity">
    <text evidence="1">Belongs to the sigma-70 factor family. ECF subfamily.</text>
</comment>
<evidence type="ECO:0000259" key="6">
    <source>
        <dbReference type="Pfam" id="PF04542"/>
    </source>
</evidence>
<dbReference type="Pfam" id="PF08281">
    <property type="entry name" value="Sigma70_r4_2"/>
    <property type="match status" value="1"/>
</dbReference>
<evidence type="ECO:0000313" key="8">
    <source>
        <dbReference type="EMBL" id="PRY53308.1"/>
    </source>
</evidence>
<keyword evidence="9" id="KW-1185">Reference proteome</keyword>
<dbReference type="InterPro" id="IPR036388">
    <property type="entry name" value="WH-like_DNA-bd_sf"/>
</dbReference>
<dbReference type="Proteomes" id="UP000238034">
    <property type="component" value="Unassembled WGS sequence"/>
</dbReference>
<evidence type="ECO:0000256" key="5">
    <source>
        <dbReference type="SAM" id="MobiDB-lite"/>
    </source>
</evidence>
<sequence>MEDKLEDAFIRQINQNIGIAHKVCNLYFNDSQDREDLIQEMLYQLWRGYPGFQGNAKFSTWMYKVCLNTALTNLRRSKRTKSESISDAHNQIPDESTGEQERDISMLHKLLDKLSPLNKSIVLLYLEDLQYDEISGITGLSRANISVRLVRIKNELRKFKQHNL</sequence>
<feature type="domain" description="RNA polymerase sigma-70 region 2" evidence="6">
    <location>
        <begin position="16"/>
        <end position="80"/>
    </location>
</feature>
<feature type="domain" description="RNA polymerase sigma factor 70 region 4 type 2" evidence="7">
    <location>
        <begin position="106"/>
        <end position="155"/>
    </location>
</feature>
<keyword evidence="3" id="KW-0731">Sigma factor</keyword>
<evidence type="ECO:0000313" key="9">
    <source>
        <dbReference type="Proteomes" id="UP000238034"/>
    </source>
</evidence>
<protein>
    <submittedName>
        <fullName evidence="8">RNA polymerase sigma-70 factor (ECF subfamily)</fullName>
    </submittedName>
</protein>
<dbReference type="Pfam" id="PF04542">
    <property type="entry name" value="Sigma70_r2"/>
    <property type="match status" value="1"/>
</dbReference>
<reference evidence="8 9" key="1">
    <citation type="submission" date="2018-03" db="EMBL/GenBank/DDBJ databases">
        <title>Genomic Encyclopedia of Type Strains, Phase III (KMG-III): the genomes of soil and plant-associated and newly described type strains.</title>
        <authorList>
            <person name="Whitman W."/>
        </authorList>
    </citation>
    <scope>NUCLEOTIDE SEQUENCE [LARGE SCALE GENOMIC DNA]</scope>
    <source>
        <strain evidence="8 9">CGMCC 1.9313</strain>
    </source>
</reference>
<name>A0A2T0U611_9SPHI</name>
<dbReference type="InterPro" id="IPR013324">
    <property type="entry name" value="RNA_pol_sigma_r3/r4-like"/>
</dbReference>
<dbReference type="PANTHER" id="PTHR43133:SF45">
    <property type="entry name" value="RNA POLYMERASE ECF-TYPE SIGMA FACTOR"/>
    <property type="match status" value="1"/>
</dbReference>
<dbReference type="OrthoDB" id="9780326at2"/>
<accession>A0A2T0U611</accession>
<dbReference type="InterPro" id="IPR013325">
    <property type="entry name" value="RNA_pol_sigma_r2"/>
</dbReference>
<gene>
    <name evidence="8" type="ORF">B0I27_104318</name>
</gene>
<evidence type="ECO:0000256" key="2">
    <source>
        <dbReference type="ARBA" id="ARBA00023015"/>
    </source>
</evidence>
<keyword evidence="4" id="KW-0804">Transcription</keyword>
<dbReference type="InterPro" id="IPR013249">
    <property type="entry name" value="RNA_pol_sigma70_r4_t2"/>
</dbReference>
<dbReference type="RefSeq" id="WP_106292874.1">
    <property type="nucleotide sequence ID" value="NZ_PVTH01000004.1"/>
</dbReference>
<evidence type="ECO:0000256" key="4">
    <source>
        <dbReference type="ARBA" id="ARBA00023163"/>
    </source>
</evidence>
<dbReference type="SUPFAM" id="SSF88946">
    <property type="entry name" value="Sigma2 domain of RNA polymerase sigma factors"/>
    <property type="match status" value="1"/>
</dbReference>
<dbReference type="GO" id="GO:0016987">
    <property type="term" value="F:sigma factor activity"/>
    <property type="evidence" value="ECO:0007669"/>
    <property type="project" value="UniProtKB-KW"/>
</dbReference>
<dbReference type="InterPro" id="IPR039425">
    <property type="entry name" value="RNA_pol_sigma-70-like"/>
</dbReference>
<evidence type="ECO:0000256" key="1">
    <source>
        <dbReference type="ARBA" id="ARBA00010641"/>
    </source>
</evidence>
<organism evidence="8 9">
    <name type="scientific">Arcticibacter pallidicorallinus</name>
    <dbReference type="NCBI Taxonomy" id="1259464"/>
    <lineage>
        <taxon>Bacteria</taxon>
        <taxon>Pseudomonadati</taxon>
        <taxon>Bacteroidota</taxon>
        <taxon>Sphingobacteriia</taxon>
        <taxon>Sphingobacteriales</taxon>
        <taxon>Sphingobacteriaceae</taxon>
        <taxon>Arcticibacter</taxon>
    </lineage>
</organism>